<sequence>MRLPHAQQADPSDRGIGGTGVIGTIRRFGSIAVNDLRIGYPHDVAVRIDGAPARAAASAMEAADAERAALRSPSYRSLSVREIRGSAGHIRRSGVL</sequence>
<dbReference type="Proteomes" id="UP001055101">
    <property type="component" value="Unassembled WGS sequence"/>
</dbReference>
<gene>
    <name evidence="1" type="ORF">EKPJFOCH_1536</name>
</gene>
<accession>A0ABQ4TI41</accession>
<keyword evidence="2" id="KW-1185">Reference proteome</keyword>
<reference evidence="1" key="1">
    <citation type="journal article" date="2021" name="Front. Microbiol.">
        <title>Comprehensive Comparative Genomics and Phenotyping of Methylobacterium Species.</title>
        <authorList>
            <person name="Alessa O."/>
            <person name="Ogura Y."/>
            <person name="Fujitani Y."/>
            <person name="Takami H."/>
            <person name="Hayashi T."/>
            <person name="Sahin N."/>
            <person name="Tani A."/>
        </authorList>
    </citation>
    <scope>NUCLEOTIDE SEQUENCE</scope>
    <source>
        <strain evidence="1">DSM 23674</strain>
    </source>
</reference>
<reference evidence="1" key="2">
    <citation type="submission" date="2021-08" db="EMBL/GenBank/DDBJ databases">
        <authorList>
            <person name="Tani A."/>
            <person name="Ola A."/>
            <person name="Ogura Y."/>
            <person name="Katsura K."/>
            <person name="Hayashi T."/>
        </authorList>
    </citation>
    <scope>NUCLEOTIDE SEQUENCE</scope>
    <source>
        <strain evidence="1">DSM 23674</strain>
    </source>
</reference>
<name>A0ABQ4TI41_9HYPH</name>
<protein>
    <submittedName>
        <fullName evidence="1">Uncharacterized protein</fullName>
    </submittedName>
</protein>
<proteinExistence type="predicted"/>
<organism evidence="1 2">
    <name type="scientific">Methylobacterium thuringiense</name>
    <dbReference type="NCBI Taxonomy" id="1003091"/>
    <lineage>
        <taxon>Bacteria</taxon>
        <taxon>Pseudomonadati</taxon>
        <taxon>Pseudomonadota</taxon>
        <taxon>Alphaproteobacteria</taxon>
        <taxon>Hyphomicrobiales</taxon>
        <taxon>Methylobacteriaceae</taxon>
        <taxon>Methylobacterium</taxon>
    </lineage>
</organism>
<evidence type="ECO:0000313" key="2">
    <source>
        <dbReference type="Proteomes" id="UP001055101"/>
    </source>
</evidence>
<comment type="caution">
    <text evidence="1">The sequence shown here is derived from an EMBL/GenBank/DDBJ whole genome shotgun (WGS) entry which is preliminary data.</text>
</comment>
<evidence type="ECO:0000313" key="1">
    <source>
        <dbReference type="EMBL" id="GJE55049.1"/>
    </source>
</evidence>
<dbReference type="EMBL" id="BPRA01000006">
    <property type="protein sequence ID" value="GJE55049.1"/>
    <property type="molecule type" value="Genomic_DNA"/>
</dbReference>